<proteinExistence type="predicted"/>
<evidence type="ECO:0000259" key="2">
    <source>
        <dbReference type="SMART" id="SM00047"/>
    </source>
</evidence>
<keyword evidence="1" id="KW-0472">Membrane</keyword>
<reference evidence="3 4" key="1">
    <citation type="submission" date="2020-08" db="EMBL/GenBank/DDBJ databases">
        <authorList>
            <person name="Liu C."/>
            <person name="Sun Q."/>
        </authorList>
    </citation>
    <scope>NUCLEOTIDE SEQUENCE [LARGE SCALE GENOMIC DNA]</scope>
    <source>
        <strain evidence="3 4">NSJ-61</strain>
    </source>
</reference>
<feature type="domain" description="Mannosyl-glycoprotein endo-beta-N-acetylglucosamidase-like" evidence="2">
    <location>
        <begin position="281"/>
        <end position="434"/>
    </location>
</feature>
<dbReference type="Gene3D" id="1.10.530.10">
    <property type="match status" value="1"/>
</dbReference>
<evidence type="ECO:0000313" key="4">
    <source>
        <dbReference type="Proteomes" id="UP000515856"/>
    </source>
</evidence>
<dbReference type="Pfam" id="PF01832">
    <property type="entry name" value="Glucosaminidase"/>
    <property type="match status" value="1"/>
</dbReference>
<keyword evidence="1" id="KW-0812">Transmembrane</keyword>
<protein>
    <submittedName>
        <fullName evidence="3">Glucosaminidase domain-containing protein</fullName>
    </submittedName>
</protein>
<evidence type="ECO:0000313" key="3">
    <source>
        <dbReference type="EMBL" id="QNM13381.1"/>
    </source>
</evidence>
<dbReference type="SMART" id="SM00047">
    <property type="entry name" value="LYZ2"/>
    <property type="match status" value="1"/>
</dbReference>
<dbReference type="Proteomes" id="UP000515856">
    <property type="component" value="Chromosome"/>
</dbReference>
<accession>A0A7G9GRE9</accession>
<organism evidence="3 4">
    <name type="scientific">[Eubacterium] hominis</name>
    <dbReference type="NCBI Taxonomy" id="2764325"/>
    <lineage>
        <taxon>Bacteria</taxon>
        <taxon>Bacillati</taxon>
        <taxon>Bacillota</taxon>
        <taxon>Erysipelotrichia</taxon>
        <taxon>Erysipelotrichales</taxon>
        <taxon>Erysipelotrichaceae</taxon>
        <taxon>Amedibacillus</taxon>
    </lineage>
</organism>
<evidence type="ECO:0000256" key="1">
    <source>
        <dbReference type="SAM" id="Phobius"/>
    </source>
</evidence>
<sequence>MTKRKKKKHVSYFKIISAGLLIAGVIIVFLLYLDTKTDYHLVIIDKNGVASEIQTYDSFKLAKSNMRKLDHQENENVEITTDDGTRVAIRYGVLNFKTKQCTVNTAYTFDDRDEEGYINGCYGADAVYLDTSNDGKKFKFMMSGVVGWVDRKDVELLDYYNEKEVASVSHYVVKDNTFLHKGTTDVKSGNYAFSLDVGLPFQDTSYAYYYSYDGHYFYPSFTSMSDDYQNNTRKNSVNYDQPYYNYYQFLSHRSISNYSTQDINKYITSILGYTSQPSSYPMGNEESLLFNMGKAFVDAQNRYSTNAIMMMGLSANESAYGRSELAYAKNNLFGHAAYDASPSQSANKYANPQESILVHASVFLNQGYLNACDGFKGSGTCDSEQANRYRGAYLGDKESGMNVRYASDPYWGEKAASFYRKFDKAMGMKDAKFDILIKDVDHAPVYQKADKNSTILYRTPTVKNYSMLVLDIIKNDQGTWYKIKSDAPINKEGNQVETESSAYNVKKSVVFINADDLK</sequence>
<dbReference type="GO" id="GO:0004040">
    <property type="term" value="F:amidase activity"/>
    <property type="evidence" value="ECO:0007669"/>
    <property type="project" value="InterPro"/>
</dbReference>
<dbReference type="RefSeq" id="WP_117536532.1">
    <property type="nucleotide sequence ID" value="NZ_CP060636.1"/>
</dbReference>
<name>A0A7G9GRE9_9FIRM</name>
<gene>
    <name evidence="3" type="ORF">H9Q80_05365</name>
</gene>
<keyword evidence="1" id="KW-1133">Transmembrane helix</keyword>
<dbReference type="KEGG" id="ehn:H9Q80_05365"/>
<feature type="transmembrane region" description="Helical" evidence="1">
    <location>
        <begin position="12"/>
        <end position="33"/>
    </location>
</feature>
<keyword evidence="4" id="KW-1185">Reference proteome</keyword>
<dbReference type="InterPro" id="IPR002901">
    <property type="entry name" value="MGlyc_endo_b_GlcNAc-like_dom"/>
</dbReference>
<dbReference type="EMBL" id="CP060636">
    <property type="protein sequence ID" value="QNM13381.1"/>
    <property type="molecule type" value="Genomic_DNA"/>
</dbReference>
<dbReference type="AlphaFoldDB" id="A0A7G9GRE9"/>